<dbReference type="InterPro" id="IPR001314">
    <property type="entry name" value="Peptidase_S1A"/>
</dbReference>
<feature type="signal peptide" evidence="7">
    <location>
        <begin position="1"/>
        <end position="19"/>
    </location>
</feature>
<dbReference type="FunFam" id="2.40.10.10:FF:000038">
    <property type="entry name" value="Serine protease"/>
    <property type="match status" value="1"/>
</dbReference>
<dbReference type="Pfam" id="PF18322">
    <property type="entry name" value="CLIP_1"/>
    <property type="match status" value="1"/>
</dbReference>
<dbReference type="CDD" id="cd00190">
    <property type="entry name" value="Tryp_SPc"/>
    <property type="match status" value="1"/>
</dbReference>
<evidence type="ECO:0000259" key="8">
    <source>
        <dbReference type="PROSITE" id="PS50240"/>
    </source>
</evidence>
<keyword evidence="9" id="KW-1185">Reference proteome</keyword>
<dbReference type="GO" id="GO:0006508">
    <property type="term" value="P:proteolysis"/>
    <property type="evidence" value="ECO:0007669"/>
    <property type="project" value="InterPro"/>
</dbReference>
<evidence type="ECO:0000313" key="10">
    <source>
        <dbReference type="RefSeq" id="XP_023166065.2"/>
    </source>
</evidence>
<dbReference type="PRINTS" id="PR00722">
    <property type="entry name" value="CHYMOTRYPSIN"/>
</dbReference>
<proteinExistence type="inferred from homology"/>
<evidence type="ECO:0000256" key="6">
    <source>
        <dbReference type="ARBA" id="ARBA00076468"/>
    </source>
</evidence>
<dbReference type="InterPro" id="IPR009003">
    <property type="entry name" value="Peptidase_S1_PA"/>
</dbReference>
<name>A0A6J1LG72_DROHY</name>
<gene>
    <name evidence="10" type="primary">LOC111596192</name>
</gene>
<dbReference type="SUPFAM" id="SSF50494">
    <property type="entry name" value="Trypsin-like serine proteases"/>
    <property type="match status" value="1"/>
</dbReference>
<dbReference type="GO" id="GO:0005576">
    <property type="term" value="C:extracellular region"/>
    <property type="evidence" value="ECO:0007669"/>
    <property type="project" value="UniProtKB-SubCell"/>
</dbReference>
<dbReference type="InterPro" id="IPR001254">
    <property type="entry name" value="Trypsin_dom"/>
</dbReference>
<accession>A0A6J1LG72</accession>
<dbReference type="SMART" id="SM00020">
    <property type="entry name" value="Tryp_SPc"/>
    <property type="match status" value="1"/>
</dbReference>
<evidence type="ECO:0000256" key="5">
    <source>
        <dbReference type="ARBA" id="ARBA00068096"/>
    </source>
</evidence>
<dbReference type="PANTHER" id="PTHR24256">
    <property type="entry name" value="TRYPTASE-RELATED"/>
    <property type="match status" value="1"/>
</dbReference>
<protein>
    <recommendedName>
        <fullName evidence="5">Phenoloxidase-activating factor 2</fullName>
    </recommendedName>
    <alternativeName>
        <fullName evidence="6">Prophenoloxidase-activating factor II</fullName>
    </alternativeName>
</protein>
<feature type="domain" description="Peptidase S1" evidence="8">
    <location>
        <begin position="150"/>
        <end position="395"/>
    </location>
</feature>
<dbReference type="InterPro" id="IPR051487">
    <property type="entry name" value="Ser/Thr_Proteases_Immune/Dev"/>
</dbReference>
<dbReference type="Pfam" id="PF00089">
    <property type="entry name" value="Trypsin"/>
    <property type="match status" value="1"/>
</dbReference>
<organism evidence="9 10">
    <name type="scientific">Drosophila hydei</name>
    <name type="common">Fruit fly</name>
    <dbReference type="NCBI Taxonomy" id="7224"/>
    <lineage>
        <taxon>Eukaryota</taxon>
        <taxon>Metazoa</taxon>
        <taxon>Ecdysozoa</taxon>
        <taxon>Arthropoda</taxon>
        <taxon>Hexapoda</taxon>
        <taxon>Insecta</taxon>
        <taxon>Pterygota</taxon>
        <taxon>Neoptera</taxon>
        <taxon>Endopterygota</taxon>
        <taxon>Diptera</taxon>
        <taxon>Brachycera</taxon>
        <taxon>Muscomorpha</taxon>
        <taxon>Ephydroidea</taxon>
        <taxon>Drosophilidae</taxon>
        <taxon>Drosophila</taxon>
    </lineage>
</organism>
<keyword evidence="3" id="KW-1015">Disulfide bond</keyword>
<dbReference type="PROSITE" id="PS50240">
    <property type="entry name" value="TRYPSIN_DOM"/>
    <property type="match status" value="1"/>
</dbReference>
<dbReference type="RefSeq" id="XP_023166065.2">
    <property type="nucleotide sequence ID" value="XM_023310297.2"/>
</dbReference>
<dbReference type="InterPro" id="IPR043504">
    <property type="entry name" value="Peptidase_S1_PA_chymotrypsin"/>
</dbReference>
<evidence type="ECO:0000256" key="1">
    <source>
        <dbReference type="ARBA" id="ARBA00004613"/>
    </source>
</evidence>
<keyword evidence="2" id="KW-0964">Secreted</keyword>
<reference evidence="10" key="1">
    <citation type="submission" date="2025-08" db="UniProtKB">
        <authorList>
            <consortium name="RefSeq"/>
        </authorList>
    </citation>
    <scope>IDENTIFICATION</scope>
    <source>
        <strain evidence="10">15085-1641.00</strain>
        <tissue evidence="10">Whole body</tissue>
    </source>
</reference>
<comment type="similarity">
    <text evidence="4">Belongs to the peptidase S1 family. CLIP subfamily.</text>
</comment>
<dbReference type="Proteomes" id="UP000504633">
    <property type="component" value="Unplaced"/>
</dbReference>
<feature type="chain" id="PRO_5027052622" description="Phenoloxidase-activating factor 2" evidence="7">
    <location>
        <begin position="20"/>
        <end position="406"/>
    </location>
</feature>
<dbReference type="OMA" id="NEVCCHI"/>
<dbReference type="OrthoDB" id="6261922at2759"/>
<evidence type="ECO:0000256" key="4">
    <source>
        <dbReference type="ARBA" id="ARBA00024195"/>
    </source>
</evidence>
<dbReference type="AlphaFoldDB" id="A0A6J1LG72"/>
<evidence type="ECO:0000256" key="7">
    <source>
        <dbReference type="SAM" id="SignalP"/>
    </source>
</evidence>
<evidence type="ECO:0000256" key="2">
    <source>
        <dbReference type="ARBA" id="ARBA00022525"/>
    </source>
</evidence>
<dbReference type="GO" id="GO:0004252">
    <property type="term" value="F:serine-type endopeptidase activity"/>
    <property type="evidence" value="ECO:0007669"/>
    <property type="project" value="InterPro"/>
</dbReference>
<comment type="subcellular location">
    <subcellularLocation>
        <location evidence="1">Secreted</location>
    </subcellularLocation>
</comment>
<evidence type="ECO:0000313" key="9">
    <source>
        <dbReference type="Proteomes" id="UP000504633"/>
    </source>
</evidence>
<dbReference type="InterPro" id="IPR041515">
    <property type="entry name" value="PPAF-2-like_Clip"/>
</dbReference>
<dbReference type="KEGG" id="dhe:111596192"/>
<dbReference type="Gene3D" id="2.40.10.10">
    <property type="entry name" value="Trypsin-like serine proteases"/>
    <property type="match status" value="1"/>
</dbReference>
<keyword evidence="7" id="KW-0732">Signal</keyword>
<evidence type="ECO:0000256" key="3">
    <source>
        <dbReference type="ARBA" id="ARBA00023157"/>
    </source>
</evidence>
<sequence>MQQIFRLIAVVLLLSFATAAQDNKPQSSEDALKVELQAKIRSILTPTAQQVEQLRALFETFTSNLSSTGTCQQNTNKPVQVSCEPNHVCVPLTNCKFKTLNKDGNNIIQLRNANNNACNYLETCCPIDKINMSIDNDMGEDEQAACGIRHVNGVSLNQKAEFGEFPWMVAIMLKPEKTYFGGGSILSPKIVLTAAHKVDSIDAEKLLIRAGEWDMNSELERYPHIDRNVSEILLHDSYSKTTKTNNIALLVLDNSFSNNPHISPICLPSANAKFDYSNCIVTGWGQKTLGARYEHVLKEVTVPIVPRDECLEKLLAVRIPPSHVHPSYMCAGGKAGFDSCLGDGGAPLVCPILGNPDRYYQTGIVAWGVRCAMDNVPAVYTNVSYLLSWVIKELDRLGIDKQFYTL</sequence>
<dbReference type="GeneID" id="111596192"/>